<feature type="compositionally biased region" description="Basic and acidic residues" evidence="10">
    <location>
        <begin position="425"/>
        <end position="438"/>
    </location>
</feature>
<evidence type="ECO:0000256" key="1">
    <source>
        <dbReference type="ARBA" id="ARBA00002523"/>
    </source>
</evidence>
<reference evidence="13" key="1">
    <citation type="submission" date="2013-02" db="EMBL/GenBank/DDBJ databases">
        <authorList>
            <person name="Cross G.A.M."/>
            <person name="Kim H.-S."/>
            <person name="Wickstead B."/>
        </authorList>
    </citation>
    <scope>NUCLEOTIDE SEQUENCE</scope>
    <source>
        <strain evidence="13">Lister 427</strain>
    </source>
</reference>
<feature type="region of interest" description="Disordered" evidence="10">
    <location>
        <begin position="425"/>
        <end position="463"/>
    </location>
</feature>
<evidence type="ECO:0000256" key="6">
    <source>
        <dbReference type="ARBA" id="ARBA00023136"/>
    </source>
</evidence>
<proteinExistence type="predicted"/>
<organism evidence="13">
    <name type="scientific">Trypanosoma brucei</name>
    <dbReference type="NCBI Taxonomy" id="5691"/>
    <lineage>
        <taxon>Eukaryota</taxon>
        <taxon>Discoba</taxon>
        <taxon>Euglenozoa</taxon>
        <taxon>Kinetoplastea</taxon>
        <taxon>Metakinetoplastina</taxon>
        <taxon>Trypanosomatida</taxon>
        <taxon>Trypanosomatidae</taxon>
        <taxon>Trypanosoma</taxon>
    </lineage>
</organism>
<dbReference type="EMBL" id="KC612694">
    <property type="protein sequence ID" value="AGH60125.1"/>
    <property type="molecule type" value="Genomic_DNA"/>
</dbReference>
<sequence length="463" mass="49376">MGLSVFCCVLIAVLHGKVLTADALVTQGENAADFAAVCSLIQFAKAAAKDFEAPPEINQIIDTLSAINFTLLDDNIRATVEQNKGKPWDAIAAQHQGPTKYYGDHWEQWKRVANLQATDPERKALADWEKHRANENLKRQVKYLLEEAVGLKETATTNIEELKSDALKRHQTEALYGSAGVAGEIKSGSDRETFCGKGSNGNNAAGEGATESLYGTLLCLCAGATTDTTAGLGCCLNCQQAPNSGAWTVTNNGRQIATYLANKCPKYLIPEEPTTAELNHRLAAFNARITVNPSTTQTMDYVIGKVSGMGADGCTGVVGGNTGRCAKFTKAQITGTDAALKWKKALKAAADAFETQKKAANKLDMVAAKIKLINTTAAALLYTPIPTAMKDVGTPTETKHTPGSVCFTQKTNATCRTDNNCKWDSTTEEKGNHCKPKTETTTTAAGTGEEEADGVAKTRSKLL</sequence>
<evidence type="ECO:0000256" key="7">
    <source>
        <dbReference type="ARBA" id="ARBA00023180"/>
    </source>
</evidence>
<dbReference type="GO" id="GO:0098552">
    <property type="term" value="C:side of membrane"/>
    <property type="evidence" value="ECO:0007669"/>
    <property type="project" value="UniProtKB-KW"/>
</dbReference>
<comment type="subcellular location">
    <subcellularLocation>
        <location evidence="2">Cell membrane</location>
        <topology evidence="2">Lipid-anchor</topology>
        <topology evidence="2">GPI-anchor</topology>
    </subcellularLocation>
</comment>
<feature type="chain" id="PRO_5004058608" evidence="11">
    <location>
        <begin position="24"/>
        <end position="463"/>
    </location>
</feature>
<name>M4TB02_9TRYP</name>
<feature type="coiled-coil region" evidence="9">
    <location>
        <begin position="134"/>
        <end position="165"/>
    </location>
</feature>
<protein>
    <submittedName>
        <fullName evidence="13">Variant surface glycoprotein 1187</fullName>
    </submittedName>
</protein>
<keyword evidence="7" id="KW-0325">Glycoprotein</keyword>
<reference evidence="13" key="2">
    <citation type="journal article" date="2014" name="Mol. Biochem. Parasitol.">
        <title>Capturing the variant surface glycoprotein repertoire (the VSGnome) of Trypanosoma brucei Lister 427.</title>
        <authorList>
            <person name="Cross G.A."/>
            <person name="Kim H.S."/>
            <person name="Wickstead B."/>
        </authorList>
    </citation>
    <scope>NUCLEOTIDE SEQUENCE</scope>
    <source>
        <strain evidence="13">Lister 427</strain>
    </source>
</reference>
<dbReference type="Pfam" id="PF13206">
    <property type="entry name" value="VSG_B"/>
    <property type="match status" value="1"/>
</dbReference>
<accession>M4TB02</accession>
<keyword evidence="9" id="KW-0175">Coiled coil</keyword>
<evidence type="ECO:0000256" key="11">
    <source>
        <dbReference type="SAM" id="SignalP"/>
    </source>
</evidence>
<keyword evidence="4" id="KW-0336">GPI-anchor</keyword>
<keyword evidence="6" id="KW-0472">Membrane</keyword>
<keyword evidence="3" id="KW-1003">Cell membrane</keyword>
<evidence type="ECO:0000256" key="5">
    <source>
        <dbReference type="ARBA" id="ARBA00022729"/>
    </source>
</evidence>
<dbReference type="GO" id="GO:0005886">
    <property type="term" value="C:plasma membrane"/>
    <property type="evidence" value="ECO:0007669"/>
    <property type="project" value="UniProtKB-SubCell"/>
</dbReference>
<dbReference type="VEuPathDB" id="TriTrypDB:Tb427_000373700"/>
<evidence type="ECO:0000256" key="3">
    <source>
        <dbReference type="ARBA" id="ARBA00022475"/>
    </source>
</evidence>
<keyword evidence="5 11" id="KW-0732">Signal</keyword>
<evidence type="ECO:0000256" key="2">
    <source>
        <dbReference type="ARBA" id="ARBA00004609"/>
    </source>
</evidence>
<evidence type="ECO:0000256" key="9">
    <source>
        <dbReference type="SAM" id="Coils"/>
    </source>
</evidence>
<evidence type="ECO:0000313" key="13">
    <source>
        <dbReference type="EMBL" id="AGH60125.1"/>
    </source>
</evidence>
<comment type="function">
    <text evidence="1">VSG forms a coat on the surface of the parasite. The trypanosome evades the immune response of the host by expressing a series of antigenically distinct VSGs from an estimated 1000 VSG genes.</text>
</comment>
<evidence type="ECO:0000256" key="8">
    <source>
        <dbReference type="ARBA" id="ARBA00023288"/>
    </source>
</evidence>
<dbReference type="InterPro" id="IPR025932">
    <property type="entry name" value="Trypano_VSG_B_N_dom"/>
</dbReference>
<evidence type="ECO:0000259" key="12">
    <source>
        <dbReference type="Pfam" id="PF13206"/>
    </source>
</evidence>
<dbReference type="VEuPathDB" id="TriTrypDB:Tb11.v5.0909"/>
<evidence type="ECO:0000256" key="4">
    <source>
        <dbReference type="ARBA" id="ARBA00022622"/>
    </source>
</evidence>
<dbReference type="AlphaFoldDB" id="M4TB02"/>
<keyword evidence="8" id="KW-0449">Lipoprotein</keyword>
<feature type="domain" description="Trypanosome variant surface glycoprotein B-type N-terminal" evidence="12">
    <location>
        <begin position="18"/>
        <end position="371"/>
    </location>
</feature>
<evidence type="ECO:0000256" key="10">
    <source>
        <dbReference type="SAM" id="MobiDB-lite"/>
    </source>
</evidence>
<feature type="signal peptide" evidence="11">
    <location>
        <begin position="1"/>
        <end position="23"/>
    </location>
</feature>